<evidence type="ECO:0000313" key="3">
    <source>
        <dbReference type="EMBL" id="CAK79081.1"/>
    </source>
</evidence>
<feature type="signal peptide" evidence="2">
    <location>
        <begin position="1"/>
        <end position="17"/>
    </location>
</feature>
<dbReference type="InParanoid" id="A0D7R4"/>
<dbReference type="Proteomes" id="UP000000600">
    <property type="component" value="Unassembled WGS sequence"/>
</dbReference>
<organism evidence="3 4">
    <name type="scientific">Paramecium tetraurelia</name>
    <dbReference type="NCBI Taxonomy" id="5888"/>
    <lineage>
        <taxon>Eukaryota</taxon>
        <taxon>Sar</taxon>
        <taxon>Alveolata</taxon>
        <taxon>Ciliophora</taxon>
        <taxon>Intramacronucleata</taxon>
        <taxon>Oligohymenophorea</taxon>
        <taxon>Peniculida</taxon>
        <taxon>Parameciidae</taxon>
        <taxon>Paramecium</taxon>
    </lineage>
</organism>
<dbReference type="EMBL" id="CT868319">
    <property type="protein sequence ID" value="CAK79081.1"/>
    <property type="molecule type" value="Genomic_DNA"/>
</dbReference>
<reference evidence="3 4" key="1">
    <citation type="journal article" date="2006" name="Nature">
        <title>Global trends of whole-genome duplications revealed by the ciliate Paramecium tetraurelia.</title>
        <authorList>
            <consortium name="Genoscope"/>
            <person name="Aury J.-M."/>
            <person name="Jaillon O."/>
            <person name="Duret L."/>
            <person name="Noel B."/>
            <person name="Jubin C."/>
            <person name="Porcel B.M."/>
            <person name="Segurens B."/>
            <person name="Daubin V."/>
            <person name="Anthouard V."/>
            <person name="Aiach N."/>
            <person name="Arnaiz O."/>
            <person name="Billaut A."/>
            <person name="Beisson J."/>
            <person name="Blanc I."/>
            <person name="Bouhouche K."/>
            <person name="Camara F."/>
            <person name="Duharcourt S."/>
            <person name="Guigo R."/>
            <person name="Gogendeau D."/>
            <person name="Katinka M."/>
            <person name="Keller A.-M."/>
            <person name="Kissmehl R."/>
            <person name="Klotz C."/>
            <person name="Koll F."/>
            <person name="Le Moue A."/>
            <person name="Lepere C."/>
            <person name="Malinsky S."/>
            <person name="Nowacki M."/>
            <person name="Nowak J.K."/>
            <person name="Plattner H."/>
            <person name="Poulain J."/>
            <person name="Ruiz F."/>
            <person name="Serrano V."/>
            <person name="Zagulski M."/>
            <person name="Dessen P."/>
            <person name="Betermier M."/>
            <person name="Weissenbach J."/>
            <person name="Scarpelli C."/>
            <person name="Schachter V."/>
            <person name="Sperling L."/>
            <person name="Meyer E."/>
            <person name="Cohen J."/>
            <person name="Wincker P."/>
        </authorList>
    </citation>
    <scope>NUCLEOTIDE SEQUENCE [LARGE SCALE GENOMIC DNA]</scope>
    <source>
        <strain evidence="3 4">Stock d4-2</strain>
    </source>
</reference>
<evidence type="ECO:0000256" key="1">
    <source>
        <dbReference type="SAM" id="Phobius"/>
    </source>
</evidence>
<feature type="chain" id="PRO_5002623645" description="Transmembrane protein" evidence="2">
    <location>
        <begin position="18"/>
        <end position="1404"/>
    </location>
</feature>
<sequence length="1404" mass="165886">MIMLMMICVIFTQETLREINLNEIVQDNTFQFANKVYRLKVANRDDLKHQQLALSLFSHQETLKVYINCDTHPTFLDQYQWQFEYTFQLNISYLERNFRECSDLLFYIAILSESSSNYEFIVYPLDGIHSLEYNLPLMQLYFDQIKWRIFKLQPTYFQEEITIEIQADTTLKYLKKCSREQCFITQLDYKNTQYGIFIEKETYTFRNSVNLFGYYVLGLLSEFKQFFRIIIFNQQSHIKLKEGHYDLFQVDQGSSIYYIYNTSDLTNIKKIKFQLSQITGNCILYASSQNKFPSQRDYEFEGNHQITTNQTSAHFLSVYGISFCKYHINVTVERKQTIQQTQFIQLSNGIFHLHQQQELYSFFKIQLEIQANFSIYLSSNMGDFMMYVKAKSSKAEIPDSNSFEWKDSIQIDINIDKDNQASTYYIGVQRLNSEGEFVIEYTLHQKIQYYDFGEKIIDSVNENQVKYYKLPMSERDQLFTKDIYIDNEINNLIIYISLNQTNTYPKENLNTYVFTDSTLTIPQQELRCRSCQDLKKSKCFIYMSVTSAKGLLFYTITSQYLYHKIQLHEGCPLILNFKQQMLFYYILSEKEVSVQWFSYGGSQAELLAYLGYLNNSIYQQEQFRSQQYNSNSYQTIIIPENNQEYILYIQVQPYDKHIEDDKYSIGVYETVKTITPIDKIQDKVGLGQIKYYMLKIDQNVKSIIIKVQVLGRQNSIVVLFQQDKNSRPNILNNSIQIQLLIDQFYIFQAKQNYFAQDYYIIGIQGEEDCEFQLSYQAETIEFVLFPSGILPLDISEAGLPTIYLYKQLSAFKITLALFTGRLQIRVQLFHTRIHTLDFTGSFILDDIVQEYKLYKFDACSQEQCQYLIKLINLDQLTQGAVQIQQNQQVNQLYELYENIPQFEVMKQNEIVEYIFKSQKQFFIKFSDIFGQFQVTVKENHNNYSEYVEIVQSRTTIEFNKYADKFETFFIKIECLTPKVSFQILISRKTQKIHTLFLGKILNLQLGMQEQYQLRYQSLSTLYDANSSSKLLTLQISTPFFPIEQYNISINHSSVNPIVQSVIKFKRGIYYKLYEAFGKYDLNIAPQPHDSHLRVLLSDDDINSLMEGVPQYQITKVGQPNFYQIFVDSNATLQIEVFTCRGTVLIQGTQHSSNLNKQIFEMQVMSKPQQYFNANLYLEGGIYYFLVKLISSQVKDENQNRISNFYIRHQIFRRIDPIPYTAFGFGNASLNWNFVSNEVIIEIPNLIKDQQFQIQDKFTIYFIVQTYQQDEMFCIYDSYQNGTTNDQQYLKIVQQSSQEQTTQVKMIADSSKIYLSIVGKVEIDYGIQQYELTYPFPTTELILEDRQIQEGGIQIIYYIIALFILLSIIILILRLLCKKKYIQDNSQQNAKDLNIEMNYQTFNKK</sequence>
<keyword evidence="1" id="KW-0812">Transmembrane</keyword>
<dbReference type="OMA" id="NCILYAS"/>
<evidence type="ECO:0008006" key="5">
    <source>
        <dbReference type="Google" id="ProtNLM"/>
    </source>
</evidence>
<accession>A0D7R4</accession>
<dbReference type="KEGG" id="ptm:GSPATT00014048001"/>
<proteinExistence type="predicted"/>
<feature type="transmembrane region" description="Helical" evidence="1">
    <location>
        <begin position="1354"/>
        <end position="1376"/>
    </location>
</feature>
<dbReference type="RefSeq" id="XP_001446478.1">
    <property type="nucleotide sequence ID" value="XM_001446441.1"/>
</dbReference>
<evidence type="ECO:0000313" key="4">
    <source>
        <dbReference type="Proteomes" id="UP000000600"/>
    </source>
</evidence>
<gene>
    <name evidence="3" type="ORF">GSPATT00014048001</name>
</gene>
<dbReference type="GeneID" id="5032263"/>
<keyword evidence="1" id="KW-1133">Transmembrane helix</keyword>
<protein>
    <recommendedName>
        <fullName evidence="5">Transmembrane protein</fullName>
    </recommendedName>
</protein>
<dbReference type="HOGENOM" id="CLU_253554_0_0_1"/>
<keyword evidence="4" id="KW-1185">Reference proteome</keyword>
<keyword evidence="1" id="KW-0472">Membrane</keyword>
<dbReference type="OrthoDB" id="307105at2759"/>
<name>A0D7R4_PARTE</name>
<keyword evidence="2" id="KW-0732">Signal</keyword>
<evidence type="ECO:0000256" key="2">
    <source>
        <dbReference type="SAM" id="SignalP"/>
    </source>
</evidence>